<comment type="caution">
    <text evidence="2">The sequence shown here is derived from an EMBL/GenBank/DDBJ whole genome shotgun (WGS) entry which is preliminary data.</text>
</comment>
<keyword evidence="3" id="KW-1185">Reference proteome</keyword>
<dbReference type="SUPFAM" id="SSF54928">
    <property type="entry name" value="RNA-binding domain, RBD"/>
    <property type="match status" value="1"/>
</dbReference>
<dbReference type="Proteomes" id="UP001176517">
    <property type="component" value="Unassembled WGS sequence"/>
</dbReference>
<feature type="region of interest" description="Disordered" evidence="1">
    <location>
        <begin position="1"/>
        <end position="98"/>
    </location>
</feature>
<organism evidence="2 3">
    <name type="scientific">Tilletia horrida</name>
    <dbReference type="NCBI Taxonomy" id="155126"/>
    <lineage>
        <taxon>Eukaryota</taxon>
        <taxon>Fungi</taxon>
        <taxon>Dikarya</taxon>
        <taxon>Basidiomycota</taxon>
        <taxon>Ustilaginomycotina</taxon>
        <taxon>Exobasidiomycetes</taxon>
        <taxon>Tilletiales</taxon>
        <taxon>Tilletiaceae</taxon>
        <taxon>Tilletia</taxon>
    </lineage>
</organism>
<feature type="compositionally biased region" description="Low complexity" evidence="1">
    <location>
        <begin position="46"/>
        <end position="57"/>
    </location>
</feature>
<evidence type="ECO:0000256" key="1">
    <source>
        <dbReference type="SAM" id="MobiDB-lite"/>
    </source>
</evidence>
<dbReference type="EMBL" id="JAPDMZ010000698">
    <property type="protein sequence ID" value="KAK0541902.1"/>
    <property type="molecule type" value="Genomic_DNA"/>
</dbReference>
<reference evidence="2" key="1">
    <citation type="journal article" date="2023" name="PhytoFront">
        <title>Draft Genome Resources of Seven Strains of Tilletia horrida, Causal Agent of Kernel Smut of Rice.</title>
        <authorList>
            <person name="Khanal S."/>
            <person name="Antony Babu S."/>
            <person name="Zhou X.G."/>
        </authorList>
    </citation>
    <scope>NUCLEOTIDE SEQUENCE</scope>
    <source>
        <strain evidence="2">TX6</strain>
    </source>
</reference>
<name>A0AAN6GJ35_9BASI</name>
<gene>
    <name evidence="2" type="ORF">OC846_006906</name>
</gene>
<evidence type="ECO:0000313" key="2">
    <source>
        <dbReference type="EMBL" id="KAK0541902.1"/>
    </source>
</evidence>
<proteinExistence type="predicted"/>
<protein>
    <submittedName>
        <fullName evidence="2">Uncharacterized protein</fullName>
    </submittedName>
</protein>
<feature type="compositionally biased region" description="Basic and acidic residues" evidence="1">
    <location>
        <begin position="8"/>
        <end position="31"/>
    </location>
</feature>
<accession>A0AAN6GJ35</accession>
<evidence type="ECO:0000313" key="3">
    <source>
        <dbReference type="Proteomes" id="UP001176517"/>
    </source>
</evidence>
<sequence>MSPSSRPRKSERLAARKDPEAGPSTQREEARGGSSASRKRPASRDPSPAASGVSSKAAGKKRARSTSPGRLSPLAATAEQEAQRKAAHRAVRQGASSELVPFSDDEKYKLKYHSNTDVSPSQLETALKAMALPDFTTARHLPHKSGHKEAAGPRQRAGYLFFTSAEGARSALDSITADTDIDGHRLTLEFASSNFDHLASIPPRRTIPALVTAEKASRPTAVESTIFIDKLPRKWNFGRVEQVFDPHPPGQSHVRAMQCDPVQATDEDPDAPRRFNRWWIRFKTAEQAVECLLRFRDQVVANVRWATADIDLSVAA</sequence>
<dbReference type="InterPro" id="IPR035979">
    <property type="entry name" value="RBD_domain_sf"/>
</dbReference>
<dbReference type="AlphaFoldDB" id="A0AAN6GJ35"/>
<dbReference type="GO" id="GO:0003676">
    <property type="term" value="F:nucleic acid binding"/>
    <property type="evidence" value="ECO:0007669"/>
    <property type="project" value="InterPro"/>
</dbReference>